<dbReference type="Proteomes" id="UP000254866">
    <property type="component" value="Unassembled WGS sequence"/>
</dbReference>
<dbReference type="AlphaFoldDB" id="A0A370TR76"/>
<evidence type="ECO:0008006" key="4">
    <source>
        <dbReference type="Google" id="ProtNLM"/>
    </source>
</evidence>
<name>A0A370TR76_9HELO</name>
<evidence type="ECO:0000313" key="2">
    <source>
        <dbReference type="EMBL" id="RDL38013.1"/>
    </source>
</evidence>
<gene>
    <name evidence="2" type="ORF">BP5553_05446</name>
</gene>
<accession>A0A370TR76</accession>
<dbReference type="RefSeq" id="XP_031870669.1">
    <property type="nucleotide sequence ID" value="XM_032014069.1"/>
</dbReference>
<evidence type="ECO:0000256" key="1">
    <source>
        <dbReference type="SAM" id="SignalP"/>
    </source>
</evidence>
<feature type="signal peptide" evidence="1">
    <location>
        <begin position="1"/>
        <end position="19"/>
    </location>
</feature>
<comment type="caution">
    <text evidence="2">The sequence shown here is derived from an EMBL/GenBank/DDBJ whole genome shotgun (WGS) entry which is preliminary data.</text>
</comment>
<feature type="chain" id="PRO_5016902444" description="Secreted protein" evidence="1">
    <location>
        <begin position="20"/>
        <end position="145"/>
    </location>
</feature>
<keyword evidence="1" id="KW-0732">Signal</keyword>
<dbReference type="EMBL" id="NPIC01000003">
    <property type="protein sequence ID" value="RDL38013.1"/>
    <property type="molecule type" value="Genomic_DNA"/>
</dbReference>
<organism evidence="2 3">
    <name type="scientific">Venustampulla echinocandica</name>
    <dbReference type="NCBI Taxonomy" id="2656787"/>
    <lineage>
        <taxon>Eukaryota</taxon>
        <taxon>Fungi</taxon>
        <taxon>Dikarya</taxon>
        <taxon>Ascomycota</taxon>
        <taxon>Pezizomycotina</taxon>
        <taxon>Leotiomycetes</taxon>
        <taxon>Helotiales</taxon>
        <taxon>Pleuroascaceae</taxon>
        <taxon>Venustampulla</taxon>
    </lineage>
</organism>
<dbReference type="GeneID" id="43598295"/>
<protein>
    <recommendedName>
        <fullName evidence="4">Secreted protein</fullName>
    </recommendedName>
</protein>
<keyword evidence="3" id="KW-1185">Reference proteome</keyword>
<evidence type="ECO:0000313" key="3">
    <source>
        <dbReference type="Proteomes" id="UP000254866"/>
    </source>
</evidence>
<proteinExistence type="predicted"/>
<dbReference type="OrthoDB" id="5422085at2759"/>
<sequence length="145" mass="15648">MKFTFGGLVVLLTATPIAADIISAIVTHSQANNRGCTDNADYYQIFSSINQIQGRPGCSGIDARLVAASQNKRGSQLEGCNWGYSGHWAVCMTSYGCNVHNGQGQHQRCVPDSTTVMSCPQAGGLYGCWTYQERVMKCSGVWEQG</sequence>
<reference evidence="2 3" key="1">
    <citation type="journal article" date="2018" name="IMA Fungus">
        <title>IMA Genome-F 9: Draft genome sequence of Annulohypoxylon stygium, Aspergillus mulundensis, Berkeleyomyces basicola (syn. Thielaviopsis basicola), Ceratocystis smalleyi, two Cercospora beticola strains, Coleophoma cylindrospora, Fusarium fracticaudum, Phialophora cf. hyalina, and Morchella septimelata.</title>
        <authorList>
            <person name="Wingfield B.D."/>
            <person name="Bills G.F."/>
            <person name="Dong Y."/>
            <person name="Huang W."/>
            <person name="Nel W.J."/>
            <person name="Swalarsk-Parry B.S."/>
            <person name="Vaghefi N."/>
            <person name="Wilken P.M."/>
            <person name="An Z."/>
            <person name="de Beer Z.W."/>
            <person name="De Vos L."/>
            <person name="Chen L."/>
            <person name="Duong T.A."/>
            <person name="Gao Y."/>
            <person name="Hammerbacher A."/>
            <person name="Kikkert J.R."/>
            <person name="Li Y."/>
            <person name="Li H."/>
            <person name="Li K."/>
            <person name="Li Q."/>
            <person name="Liu X."/>
            <person name="Ma X."/>
            <person name="Naidoo K."/>
            <person name="Pethybridge S.J."/>
            <person name="Sun J."/>
            <person name="Steenkamp E.T."/>
            <person name="van der Nest M.A."/>
            <person name="van Wyk S."/>
            <person name="Wingfield M.J."/>
            <person name="Xiong C."/>
            <person name="Yue Q."/>
            <person name="Zhang X."/>
        </authorList>
    </citation>
    <scope>NUCLEOTIDE SEQUENCE [LARGE SCALE GENOMIC DNA]</scope>
    <source>
        <strain evidence="2 3">BP 5553</strain>
    </source>
</reference>